<dbReference type="EMBL" id="JBHUII010000001">
    <property type="protein sequence ID" value="MFD2204204.1"/>
    <property type="molecule type" value="Genomic_DNA"/>
</dbReference>
<gene>
    <name evidence="1" type="ORF">ACFSKO_01200</name>
</gene>
<evidence type="ECO:0000313" key="1">
    <source>
        <dbReference type="EMBL" id="MFD2204204.1"/>
    </source>
</evidence>
<proteinExistence type="predicted"/>
<accession>A0ABW5BFA7</accession>
<organism evidence="1 2">
    <name type="scientific">Kiloniella antarctica</name>
    <dbReference type="NCBI Taxonomy" id="1550907"/>
    <lineage>
        <taxon>Bacteria</taxon>
        <taxon>Pseudomonadati</taxon>
        <taxon>Pseudomonadota</taxon>
        <taxon>Alphaproteobacteria</taxon>
        <taxon>Rhodospirillales</taxon>
        <taxon>Kiloniellaceae</taxon>
        <taxon>Kiloniella</taxon>
    </lineage>
</organism>
<evidence type="ECO:0000313" key="2">
    <source>
        <dbReference type="Proteomes" id="UP001597294"/>
    </source>
</evidence>
<sequence>MLHSEHRQDFLIRKNEEPIKILAFKEDEAKNYIGRVTRRFPKAHWEILPRMLPIQTD</sequence>
<name>A0ABW5BFA7_9PROT</name>
<keyword evidence="2" id="KW-1185">Reference proteome</keyword>
<reference evidence="2" key="1">
    <citation type="journal article" date="2019" name="Int. J. Syst. Evol. Microbiol.">
        <title>The Global Catalogue of Microorganisms (GCM) 10K type strain sequencing project: providing services to taxonomists for standard genome sequencing and annotation.</title>
        <authorList>
            <consortium name="The Broad Institute Genomics Platform"/>
            <consortium name="The Broad Institute Genome Sequencing Center for Infectious Disease"/>
            <person name="Wu L."/>
            <person name="Ma J."/>
        </authorList>
    </citation>
    <scope>NUCLEOTIDE SEQUENCE [LARGE SCALE GENOMIC DNA]</scope>
    <source>
        <strain evidence="2">CGMCC 4.7192</strain>
    </source>
</reference>
<dbReference type="Proteomes" id="UP001597294">
    <property type="component" value="Unassembled WGS sequence"/>
</dbReference>
<protein>
    <submittedName>
        <fullName evidence="1">Uncharacterized protein</fullName>
    </submittedName>
</protein>
<dbReference type="RefSeq" id="WP_380247538.1">
    <property type="nucleotide sequence ID" value="NZ_JBHUII010000001.1"/>
</dbReference>
<comment type="caution">
    <text evidence="1">The sequence shown here is derived from an EMBL/GenBank/DDBJ whole genome shotgun (WGS) entry which is preliminary data.</text>
</comment>